<evidence type="ECO:0000313" key="3">
    <source>
        <dbReference type="Proteomes" id="UP001261624"/>
    </source>
</evidence>
<organism evidence="2 3">
    <name type="scientific">Autumnicola patrickiae</name>
    <dbReference type="NCBI Taxonomy" id="3075591"/>
    <lineage>
        <taxon>Bacteria</taxon>
        <taxon>Pseudomonadati</taxon>
        <taxon>Bacteroidota</taxon>
        <taxon>Flavobacteriia</taxon>
        <taxon>Flavobacteriales</taxon>
        <taxon>Flavobacteriaceae</taxon>
        <taxon>Autumnicola</taxon>
    </lineage>
</organism>
<reference evidence="2 3" key="1">
    <citation type="submission" date="2023-09" db="EMBL/GenBank/DDBJ databases">
        <authorList>
            <person name="Rey-Velasco X."/>
        </authorList>
    </citation>
    <scope>NUCLEOTIDE SEQUENCE [LARGE SCALE GENOMIC DNA]</scope>
    <source>
        <strain evidence="2 3">F188</strain>
    </source>
</reference>
<evidence type="ECO:0000313" key="2">
    <source>
        <dbReference type="EMBL" id="MDT0689153.1"/>
    </source>
</evidence>
<keyword evidence="3" id="KW-1185">Reference proteome</keyword>
<gene>
    <name evidence="2" type="ORF">RM549_05115</name>
</gene>
<feature type="domain" description="PhnB-like" evidence="1">
    <location>
        <begin position="4"/>
        <end position="137"/>
    </location>
</feature>
<protein>
    <submittedName>
        <fullName evidence="2">VOC family protein</fullName>
    </submittedName>
</protein>
<dbReference type="PANTHER" id="PTHR33990">
    <property type="entry name" value="PROTEIN YJDN-RELATED"/>
    <property type="match status" value="1"/>
</dbReference>
<dbReference type="SUPFAM" id="SSF54593">
    <property type="entry name" value="Glyoxalase/Bleomycin resistance protein/Dihydroxybiphenyl dioxygenase"/>
    <property type="match status" value="1"/>
</dbReference>
<dbReference type="EMBL" id="JAVRHM010000004">
    <property type="protein sequence ID" value="MDT0689153.1"/>
    <property type="molecule type" value="Genomic_DNA"/>
</dbReference>
<dbReference type="Proteomes" id="UP001261624">
    <property type="component" value="Unassembled WGS sequence"/>
</dbReference>
<sequence length="143" mass="16197">MATINVYLQFNGNCERAFDFYKSVFGGEYQFKGRYKELSETARQNIPHATDEQIMHIALPISKETILMGADVVDPEKDSTHSHSGFSLFVNADDKKEADRLFAALSDEGKVIVSITDQFWGSYYGLCTDKFGISWKISFTNEN</sequence>
<accession>A0ABU3DZI3</accession>
<dbReference type="PANTHER" id="PTHR33990:SF1">
    <property type="entry name" value="PROTEIN YJDN"/>
    <property type="match status" value="1"/>
</dbReference>
<dbReference type="InterPro" id="IPR029068">
    <property type="entry name" value="Glyas_Bleomycin-R_OHBP_Dase"/>
</dbReference>
<dbReference type="InterPro" id="IPR028973">
    <property type="entry name" value="PhnB-like"/>
</dbReference>
<dbReference type="Pfam" id="PF06983">
    <property type="entry name" value="3-dmu-9_3-mt"/>
    <property type="match status" value="1"/>
</dbReference>
<dbReference type="CDD" id="cd06588">
    <property type="entry name" value="PhnB_like"/>
    <property type="match status" value="1"/>
</dbReference>
<name>A0ABU3DZI3_9FLAO</name>
<comment type="caution">
    <text evidence="2">The sequence shown here is derived from an EMBL/GenBank/DDBJ whole genome shotgun (WGS) entry which is preliminary data.</text>
</comment>
<dbReference type="Gene3D" id="3.10.180.10">
    <property type="entry name" value="2,3-Dihydroxybiphenyl 1,2-Dioxygenase, domain 1"/>
    <property type="match status" value="1"/>
</dbReference>
<proteinExistence type="predicted"/>
<dbReference type="RefSeq" id="WP_311682476.1">
    <property type="nucleotide sequence ID" value="NZ_JAVRHM010000004.1"/>
</dbReference>
<evidence type="ECO:0000259" key="1">
    <source>
        <dbReference type="Pfam" id="PF06983"/>
    </source>
</evidence>